<organism evidence="2 3">
    <name type="scientific">Rhodopirellula baltica SWK14</name>
    <dbReference type="NCBI Taxonomy" id="993516"/>
    <lineage>
        <taxon>Bacteria</taxon>
        <taxon>Pseudomonadati</taxon>
        <taxon>Planctomycetota</taxon>
        <taxon>Planctomycetia</taxon>
        <taxon>Pirellulales</taxon>
        <taxon>Pirellulaceae</taxon>
        <taxon>Rhodopirellula</taxon>
    </lineage>
</organism>
<proteinExistence type="predicted"/>
<reference evidence="2 3" key="1">
    <citation type="journal article" date="2013" name="Mar. Genomics">
        <title>Expression of sulfatases in Rhodopirellula baltica and the diversity of sulfatases in the genus Rhodopirellula.</title>
        <authorList>
            <person name="Wegner C.E."/>
            <person name="Richter-Heitmann T."/>
            <person name="Klindworth A."/>
            <person name="Klockow C."/>
            <person name="Richter M."/>
            <person name="Achstetter T."/>
            <person name="Glockner F.O."/>
            <person name="Harder J."/>
        </authorList>
    </citation>
    <scope>NUCLEOTIDE SEQUENCE [LARGE SCALE GENOMIC DNA]</scope>
    <source>
        <strain evidence="2 3">SWK14</strain>
    </source>
</reference>
<accession>L7C6I4</accession>
<feature type="compositionally biased region" description="Polar residues" evidence="1">
    <location>
        <begin position="38"/>
        <end position="57"/>
    </location>
</feature>
<evidence type="ECO:0000256" key="1">
    <source>
        <dbReference type="SAM" id="MobiDB-lite"/>
    </source>
</evidence>
<gene>
    <name evidence="2" type="ORF">RBSWK_06260</name>
</gene>
<feature type="region of interest" description="Disordered" evidence="1">
    <location>
        <begin position="34"/>
        <end position="57"/>
    </location>
</feature>
<protein>
    <submittedName>
        <fullName evidence="2">Uncharacterized protein</fullName>
    </submittedName>
</protein>
<dbReference type="EMBL" id="AMWG01000180">
    <property type="protein sequence ID" value="ELP29799.1"/>
    <property type="molecule type" value="Genomic_DNA"/>
</dbReference>
<dbReference type="Proteomes" id="UP000010959">
    <property type="component" value="Unassembled WGS sequence"/>
</dbReference>
<name>L7C6I4_RHOBT</name>
<sequence>MDAEPPITHFDMVDWVGGGPVNATVRRTNCRALGKSFGNETNGGDSREQSVSTDFMH</sequence>
<dbReference type="PATRIC" id="fig|993516.3.peg.6709"/>
<evidence type="ECO:0000313" key="2">
    <source>
        <dbReference type="EMBL" id="ELP29799.1"/>
    </source>
</evidence>
<evidence type="ECO:0000313" key="3">
    <source>
        <dbReference type="Proteomes" id="UP000010959"/>
    </source>
</evidence>
<comment type="caution">
    <text evidence="2">The sequence shown here is derived from an EMBL/GenBank/DDBJ whole genome shotgun (WGS) entry which is preliminary data.</text>
</comment>
<dbReference type="AlphaFoldDB" id="L7C6I4"/>